<keyword evidence="1" id="KW-0677">Repeat</keyword>
<feature type="domain" description="DM13" evidence="4">
    <location>
        <begin position="149"/>
        <end position="256"/>
    </location>
</feature>
<dbReference type="AlphaFoldDB" id="A0A8D8YA07"/>
<protein>
    <submittedName>
        <fullName evidence="5">Protein Skeletor, isoforms B/C</fullName>
    </submittedName>
</protein>
<reference evidence="5" key="1">
    <citation type="submission" date="2021-05" db="EMBL/GenBank/DDBJ databases">
        <authorList>
            <person name="Alioto T."/>
            <person name="Alioto T."/>
            <person name="Gomez Garrido J."/>
        </authorList>
    </citation>
    <scope>NUCLEOTIDE SEQUENCE</scope>
</reference>
<evidence type="ECO:0000259" key="4">
    <source>
        <dbReference type="PROSITE" id="PS51549"/>
    </source>
</evidence>
<dbReference type="EMBL" id="HBUF01368474">
    <property type="protein sequence ID" value="CAG6724868.1"/>
    <property type="molecule type" value="Transcribed_RNA"/>
</dbReference>
<dbReference type="InterPro" id="IPR005018">
    <property type="entry name" value="DOMON_domain"/>
</dbReference>
<dbReference type="Pfam" id="PF03351">
    <property type="entry name" value="DOMON"/>
    <property type="match status" value="1"/>
</dbReference>
<dbReference type="PROSITE" id="PS51549">
    <property type="entry name" value="DM13"/>
    <property type="match status" value="2"/>
</dbReference>
<dbReference type="SMART" id="SM00664">
    <property type="entry name" value="DoH"/>
    <property type="match status" value="1"/>
</dbReference>
<dbReference type="PANTHER" id="PTHR24036">
    <property type="entry name" value="SKELETOR-RELATED"/>
    <property type="match status" value="1"/>
</dbReference>
<keyword evidence="2" id="KW-0732">Signal</keyword>
<accession>A0A8D8YA07</accession>
<dbReference type="CDD" id="cd09631">
    <property type="entry name" value="DOMON_DOH"/>
    <property type="match status" value="1"/>
</dbReference>
<evidence type="ECO:0000259" key="3">
    <source>
        <dbReference type="PROSITE" id="PS50836"/>
    </source>
</evidence>
<dbReference type="PROSITE" id="PS50836">
    <property type="entry name" value="DOMON"/>
    <property type="match status" value="1"/>
</dbReference>
<evidence type="ECO:0000256" key="1">
    <source>
        <dbReference type="ARBA" id="ARBA00022737"/>
    </source>
</evidence>
<evidence type="ECO:0000256" key="2">
    <source>
        <dbReference type="SAM" id="SignalP"/>
    </source>
</evidence>
<dbReference type="InterPro" id="IPR052126">
    <property type="entry name" value="Spindle_Org/Thrombomodulin"/>
</dbReference>
<dbReference type="SMART" id="SM00686">
    <property type="entry name" value="DM13"/>
    <property type="match status" value="2"/>
</dbReference>
<proteinExistence type="predicted"/>
<dbReference type="Pfam" id="PF10517">
    <property type="entry name" value="DM13"/>
    <property type="match status" value="2"/>
</dbReference>
<feature type="domain" description="DM13" evidence="4">
    <location>
        <begin position="33"/>
        <end position="140"/>
    </location>
</feature>
<feature type="chain" id="PRO_5034111662" evidence="2">
    <location>
        <begin position="26"/>
        <end position="700"/>
    </location>
</feature>
<dbReference type="PANTHER" id="PTHR24036:SF16">
    <property type="entry name" value="KNICKKOPF"/>
    <property type="match status" value="1"/>
</dbReference>
<dbReference type="InterPro" id="IPR045266">
    <property type="entry name" value="DOH_DOMON"/>
</dbReference>
<feature type="signal peptide" evidence="2">
    <location>
        <begin position="1"/>
        <end position="25"/>
    </location>
</feature>
<name>A0A8D8YA07_9HEMI</name>
<dbReference type="InterPro" id="IPR019545">
    <property type="entry name" value="DM13_domain"/>
</dbReference>
<evidence type="ECO:0000313" key="5">
    <source>
        <dbReference type="EMBL" id="CAG6724868.1"/>
    </source>
</evidence>
<sequence>MNQYGLIYNIVWTFLLAVLPLPTQCGEGSTYRGKHIGKINSYHHQVGGDVYAVNEYTLLLAGFNYDGNAQDAFFWAGTSNRPGPQGFLVPDEHGKTNVLERYLNKDFTLTLPDNKKITEINWFALYDLTKHNTFGDVYIPEEFEPPARQIITQLSRRSHGVTSGSVELIDAKTIIIPEFTYNGAGKDTYFWVGVGPQPSSKGFKVPDEYGYLDPLRIYNNETIKLELPGDLTIFDIDWLSIYDVASGENFGSVIVPDAPNVPPALSSTLDYKTALPHCLQLHRHLQVSWEIFGPQITIQLAGQVDEQSYMAFGLSGSREKAEMLGSDVAIAFMDGYRGFAYDYNITARSPCIKVLGQYKGVCKDDLVGGIDNNQIHTAVRENGLNVITYRRTLIPYDLGDMEFKLEGENHIIWAIGRLDPHREPLFHDYYPRGSVKIEFNSKTPMQTCVPFISNVSPIQEPWERNRLLDRTLRQLTATIGPPGGRRGYQAMTGMPSSGLAWYINGHLIPEVWLQRGVTYAIHVYGGNNPHSAEYYNPLVITDEPHGGIEKLTESAQSNIRILAGVQYTLRGAPRPTAVGPLCVAKHRGVDRRLDDDFPSFVKFNKSLVYTCEKGDPTILEITPNSSWPDVVYYNSFTHTNMGWKLHIVDSFNLPKGLTGSGSQLARRGGDTAGSDCTVYTFVLDSIIVSWVERYLPEMCI</sequence>
<feature type="domain" description="DOMON" evidence="3">
    <location>
        <begin position="283"/>
        <end position="416"/>
    </location>
</feature>
<organism evidence="5">
    <name type="scientific">Cacopsylla melanoneura</name>
    <dbReference type="NCBI Taxonomy" id="428564"/>
    <lineage>
        <taxon>Eukaryota</taxon>
        <taxon>Metazoa</taxon>
        <taxon>Ecdysozoa</taxon>
        <taxon>Arthropoda</taxon>
        <taxon>Hexapoda</taxon>
        <taxon>Insecta</taxon>
        <taxon>Pterygota</taxon>
        <taxon>Neoptera</taxon>
        <taxon>Paraneoptera</taxon>
        <taxon>Hemiptera</taxon>
        <taxon>Sternorrhyncha</taxon>
        <taxon>Psylloidea</taxon>
        <taxon>Psyllidae</taxon>
        <taxon>Psyllinae</taxon>
        <taxon>Cacopsylla</taxon>
    </lineage>
</organism>